<protein>
    <submittedName>
        <fullName evidence="2">Holin-like toxin</fullName>
    </submittedName>
</protein>
<organism evidence="2 3">
    <name type="scientific">Camelliibacillus cellulosilyticus</name>
    <dbReference type="NCBI Taxonomy" id="2174486"/>
    <lineage>
        <taxon>Bacteria</taxon>
        <taxon>Bacillati</taxon>
        <taxon>Bacillota</taxon>
        <taxon>Bacilli</taxon>
        <taxon>Bacillales</taxon>
        <taxon>Sporolactobacillaceae</taxon>
        <taxon>Camelliibacillus</taxon>
    </lineage>
</organism>
<gene>
    <name evidence="2" type="ORF">ACFO4N_15170</name>
</gene>
<keyword evidence="1" id="KW-1133">Transmembrane helix</keyword>
<accession>A0ABV9GRZ4</accession>
<dbReference type="EMBL" id="JBHSFW010000015">
    <property type="protein sequence ID" value="MFC4620052.1"/>
    <property type="molecule type" value="Genomic_DNA"/>
</dbReference>
<dbReference type="Pfam" id="PF16935">
    <property type="entry name" value="Hol_Tox"/>
    <property type="match status" value="1"/>
</dbReference>
<proteinExistence type="predicted"/>
<sequence>MDIPEALTLMIAFGALVALIMSDKNKR</sequence>
<name>A0ABV9GRZ4_9BACL</name>
<keyword evidence="1" id="KW-0472">Membrane</keyword>
<evidence type="ECO:0000313" key="3">
    <source>
        <dbReference type="Proteomes" id="UP001596022"/>
    </source>
</evidence>
<keyword evidence="3" id="KW-1185">Reference proteome</keyword>
<reference evidence="3" key="1">
    <citation type="journal article" date="2019" name="Int. J. Syst. Evol. Microbiol.">
        <title>The Global Catalogue of Microorganisms (GCM) 10K type strain sequencing project: providing services to taxonomists for standard genome sequencing and annotation.</title>
        <authorList>
            <consortium name="The Broad Institute Genomics Platform"/>
            <consortium name="The Broad Institute Genome Sequencing Center for Infectious Disease"/>
            <person name="Wu L."/>
            <person name="Ma J."/>
        </authorList>
    </citation>
    <scope>NUCLEOTIDE SEQUENCE [LARGE SCALE GENOMIC DNA]</scope>
    <source>
        <strain evidence="3">CGMCC 1.16306</strain>
    </source>
</reference>
<keyword evidence="1" id="KW-0812">Transmembrane</keyword>
<evidence type="ECO:0000313" key="2">
    <source>
        <dbReference type="EMBL" id="MFC4620052.1"/>
    </source>
</evidence>
<evidence type="ECO:0000256" key="1">
    <source>
        <dbReference type="SAM" id="Phobius"/>
    </source>
</evidence>
<feature type="transmembrane region" description="Helical" evidence="1">
    <location>
        <begin position="6"/>
        <end position="22"/>
    </location>
</feature>
<dbReference type="InterPro" id="IPR031616">
    <property type="entry name" value="BsrE-like"/>
</dbReference>
<comment type="caution">
    <text evidence="2">The sequence shown here is derived from an EMBL/GenBank/DDBJ whole genome shotgun (WGS) entry which is preliminary data.</text>
</comment>
<dbReference type="RefSeq" id="WP_376847186.1">
    <property type="nucleotide sequence ID" value="NZ_JBHSFW010000015.1"/>
</dbReference>
<dbReference type="Proteomes" id="UP001596022">
    <property type="component" value="Unassembled WGS sequence"/>
</dbReference>